<name>A0ABV7DBR5_9HYPH</name>
<dbReference type="RefSeq" id="WP_257317902.1">
    <property type="nucleotide sequence ID" value="NZ_JANFDG010000035.1"/>
</dbReference>
<protein>
    <submittedName>
        <fullName evidence="1">Uncharacterized protein</fullName>
    </submittedName>
</protein>
<evidence type="ECO:0000313" key="2">
    <source>
        <dbReference type="Proteomes" id="UP001595377"/>
    </source>
</evidence>
<gene>
    <name evidence="1" type="ORF">ACFOHH_04550</name>
</gene>
<dbReference type="Proteomes" id="UP001595377">
    <property type="component" value="Unassembled WGS sequence"/>
</dbReference>
<accession>A0ABV7DBR5</accession>
<organism evidence="1 2">
    <name type="scientific">Shinella pollutisoli</name>
    <dbReference type="NCBI Taxonomy" id="2250594"/>
    <lineage>
        <taxon>Bacteria</taxon>
        <taxon>Pseudomonadati</taxon>
        <taxon>Pseudomonadota</taxon>
        <taxon>Alphaproteobacteria</taxon>
        <taxon>Hyphomicrobiales</taxon>
        <taxon>Rhizobiaceae</taxon>
        <taxon>Shinella</taxon>
    </lineage>
</organism>
<proteinExistence type="predicted"/>
<dbReference type="EMBL" id="JBHRSP010000006">
    <property type="protein sequence ID" value="MFC3072370.1"/>
    <property type="molecule type" value="Genomic_DNA"/>
</dbReference>
<reference evidence="2" key="1">
    <citation type="journal article" date="2019" name="Int. J. Syst. Evol. Microbiol.">
        <title>The Global Catalogue of Microorganisms (GCM) 10K type strain sequencing project: providing services to taxonomists for standard genome sequencing and annotation.</title>
        <authorList>
            <consortium name="The Broad Institute Genomics Platform"/>
            <consortium name="The Broad Institute Genome Sequencing Center for Infectious Disease"/>
            <person name="Wu L."/>
            <person name="Ma J."/>
        </authorList>
    </citation>
    <scope>NUCLEOTIDE SEQUENCE [LARGE SCALE GENOMIC DNA]</scope>
    <source>
        <strain evidence="2">KCTC 52677</strain>
    </source>
</reference>
<comment type="caution">
    <text evidence="1">The sequence shown here is derived from an EMBL/GenBank/DDBJ whole genome shotgun (WGS) entry which is preliminary data.</text>
</comment>
<evidence type="ECO:0000313" key="1">
    <source>
        <dbReference type="EMBL" id="MFC3072370.1"/>
    </source>
</evidence>
<keyword evidence="2" id="KW-1185">Reference proteome</keyword>
<sequence>MAEMSKVEQVARAIEPRAFSQFESLRDYCLKNGDDEAESHRTAEWAHGHEIRQALEKARAAIEAMREPTEAMMSAAIEKIGYEVDWVGGLMGSSYSAGVQVLADGYRASIGAALNEEVAG</sequence>